<sequence>MESSSYRYFHESSAMTESPHAKRRTGSMNEIYESSSSNKARLHQLGVRLQLFQDVNFSGRRIVFENRGVAVSDIRAFDFNDRLSSFRMFNANNPSQLTLVLWQHVGYQGARRVFYGQRAVSSLPSPFNDQMSSFVFVPAVLSLAQINQIQSTRNTAGLRIVEISQ</sequence>
<dbReference type="OrthoDB" id="2654857at2"/>
<dbReference type="RefSeq" id="WP_093229432.1">
    <property type="nucleotide sequence ID" value="NZ_FORR01000006.1"/>
</dbReference>
<evidence type="ECO:0000313" key="2">
    <source>
        <dbReference type="Proteomes" id="UP000199545"/>
    </source>
</evidence>
<dbReference type="AlphaFoldDB" id="A0A1I3PQE0"/>
<protein>
    <submittedName>
        <fullName evidence="1">Uncharacterized protein</fullName>
    </submittedName>
</protein>
<reference evidence="1 2" key="1">
    <citation type="submission" date="2016-10" db="EMBL/GenBank/DDBJ databases">
        <authorList>
            <person name="de Groot N.N."/>
        </authorList>
    </citation>
    <scope>NUCLEOTIDE SEQUENCE [LARGE SCALE GENOMIC DNA]</scope>
    <source>
        <strain evidence="1 2">DSM 44778</strain>
    </source>
</reference>
<accession>A0A1I3PQE0</accession>
<gene>
    <name evidence="1" type="ORF">SAMN05421852_10684</name>
</gene>
<dbReference type="EMBL" id="FORR01000006">
    <property type="protein sequence ID" value="SFJ24014.1"/>
    <property type="molecule type" value="Genomic_DNA"/>
</dbReference>
<dbReference type="Proteomes" id="UP000199545">
    <property type="component" value="Unassembled WGS sequence"/>
</dbReference>
<proteinExistence type="predicted"/>
<keyword evidence="2" id="KW-1185">Reference proteome</keyword>
<name>A0A1I3PQE0_9BACL</name>
<evidence type="ECO:0000313" key="1">
    <source>
        <dbReference type="EMBL" id="SFJ24014.1"/>
    </source>
</evidence>
<organism evidence="1 2">
    <name type="scientific">Thermoflavimicrobium dichotomicum</name>
    <dbReference type="NCBI Taxonomy" id="46223"/>
    <lineage>
        <taxon>Bacteria</taxon>
        <taxon>Bacillati</taxon>
        <taxon>Bacillota</taxon>
        <taxon>Bacilli</taxon>
        <taxon>Bacillales</taxon>
        <taxon>Thermoactinomycetaceae</taxon>
        <taxon>Thermoflavimicrobium</taxon>
    </lineage>
</organism>
<dbReference type="Gene3D" id="2.60.20.10">
    <property type="entry name" value="Crystallins"/>
    <property type="match status" value="1"/>
</dbReference>
<dbReference type="InterPro" id="IPR011024">
    <property type="entry name" value="G_crystallin-like"/>
</dbReference>
<dbReference type="SUPFAM" id="SSF49695">
    <property type="entry name" value="gamma-Crystallin-like"/>
    <property type="match status" value="1"/>
</dbReference>